<protein>
    <submittedName>
        <fullName evidence="2">Uncharacterized protein</fullName>
    </submittedName>
</protein>
<keyword evidence="3" id="KW-1185">Reference proteome</keyword>
<comment type="caution">
    <text evidence="2">The sequence shown here is derived from an EMBL/GenBank/DDBJ whole genome shotgun (WGS) entry which is preliminary data.</text>
</comment>
<dbReference type="EMBL" id="JAUKUD010000001">
    <property type="protein sequence ID" value="KAK0754435.1"/>
    <property type="molecule type" value="Genomic_DNA"/>
</dbReference>
<evidence type="ECO:0000313" key="2">
    <source>
        <dbReference type="EMBL" id="KAK0754435.1"/>
    </source>
</evidence>
<reference evidence="2" key="1">
    <citation type="submission" date="2023-06" db="EMBL/GenBank/DDBJ databases">
        <title>Genome-scale phylogeny and comparative genomics of the fungal order Sordariales.</title>
        <authorList>
            <consortium name="Lawrence Berkeley National Laboratory"/>
            <person name="Hensen N."/>
            <person name="Bonometti L."/>
            <person name="Westerberg I."/>
            <person name="Brannstrom I.O."/>
            <person name="Guillou S."/>
            <person name="Cros-Aarteil S."/>
            <person name="Calhoun S."/>
            <person name="Haridas S."/>
            <person name="Kuo A."/>
            <person name="Mondo S."/>
            <person name="Pangilinan J."/>
            <person name="Riley R."/>
            <person name="LaButti K."/>
            <person name="Andreopoulos B."/>
            <person name="Lipzen A."/>
            <person name="Chen C."/>
            <person name="Yanf M."/>
            <person name="Daum C."/>
            <person name="Ng V."/>
            <person name="Clum A."/>
            <person name="Steindorff A."/>
            <person name="Ohm R."/>
            <person name="Martin F."/>
            <person name="Silar P."/>
            <person name="Natvig D."/>
            <person name="Lalanne C."/>
            <person name="Gautier V."/>
            <person name="Ament-velasquez S.L."/>
            <person name="Kruys A."/>
            <person name="Hutchinson M.I."/>
            <person name="Powell A.J."/>
            <person name="Barry K."/>
            <person name="Miller A.N."/>
            <person name="Grigoriev I.V."/>
            <person name="Debuchy R."/>
            <person name="Gladieux P."/>
            <person name="Thoren M.H."/>
            <person name="Johannesson H."/>
        </authorList>
    </citation>
    <scope>NUCLEOTIDE SEQUENCE</scope>
    <source>
        <strain evidence="2">SMH3187-1</strain>
    </source>
</reference>
<feature type="region of interest" description="Disordered" evidence="1">
    <location>
        <begin position="316"/>
        <end position="358"/>
    </location>
</feature>
<sequence>MTREGLNGRGMTLANLILPQTHIFRGYYSEGLAGSRGVDYYSYVRLLEQKIGGISFEQIESYFPLWQTVDAMKLDTSRALHEGNVAYDVSEHPKDGQQIKYPGRLYLELARKSPRQSGILPEFWRAKTLAYPEVNTLQSPYDDPVDGVHRGGSVIVRISWPTQKIQGPYLQLDHVEKVFHGISSALHVLLIKHNRVTFKNSSSIEIPPSFSRWPHHPAAKPSALTFSQANSQPRDSDNKREWARFCEMLLSISPTTRPDYMAKVEEYLDRPFNQDIFADCTNEVEDQLKEQLAESEAAAKRPPPVEWLILQFGNKFAPESEEDPSKAAGEEDEAEEQLDDTEGEEGPEDEFEVVAREEAVTAQVTSMYGL</sequence>
<name>A0AA40FB56_9PEZI</name>
<proteinExistence type="predicted"/>
<evidence type="ECO:0000256" key="1">
    <source>
        <dbReference type="SAM" id="MobiDB-lite"/>
    </source>
</evidence>
<accession>A0AA40FB56</accession>
<dbReference type="AlphaFoldDB" id="A0AA40FB56"/>
<evidence type="ECO:0000313" key="3">
    <source>
        <dbReference type="Proteomes" id="UP001172155"/>
    </source>
</evidence>
<organism evidence="2 3">
    <name type="scientific">Schizothecium vesticola</name>
    <dbReference type="NCBI Taxonomy" id="314040"/>
    <lineage>
        <taxon>Eukaryota</taxon>
        <taxon>Fungi</taxon>
        <taxon>Dikarya</taxon>
        <taxon>Ascomycota</taxon>
        <taxon>Pezizomycotina</taxon>
        <taxon>Sordariomycetes</taxon>
        <taxon>Sordariomycetidae</taxon>
        <taxon>Sordariales</taxon>
        <taxon>Schizotheciaceae</taxon>
        <taxon>Schizothecium</taxon>
    </lineage>
</organism>
<gene>
    <name evidence="2" type="ORF">B0T18DRAFT_386314</name>
</gene>
<dbReference type="Proteomes" id="UP001172155">
    <property type="component" value="Unassembled WGS sequence"/>
</dbReference>
<feature type="compositionally biased region" description="Acidic residues" evidence="1">
    <location>
        <begin position="330"/>
        <end position="352"/>
    </location>
</feature>